<dbReference type="PANTHER" id="PTHR38674:SF1">
    <property type="entry name" value="ALKANE 1-MONOOXYGENASE 1"/>
    <property type="match status" value="1"/>
</dbReference>
<keyword evidence="6" id="KW-0479">Metal-binding</keyword>
<dbReference type="CDD" id="cd03512">
    <property type="entry name" value="Alkane-hydroxylase"/>
    <property type="match status" value="1"/>
</dbReference>
<keyword evidence="8" id="KW-0560">Oxidoreductase</keyword>
<feature type="transmembrane region" description="Helical" evidence="12">
    <location>
        <begin position="47"/>
        <end position="66"/>
    </location>
</feature>
<keyword evidence="7 12" id="KW-1133">Transmembrane helix</keyword>
<dbReference type="GO" id="GO:0004497">
    <property type="term" value="F:monooxygenase activity"/>
    <property type="evidence" value="ECO:0007669"/>
    <property type="project" value="UniProtKB-KW"/>
</dbReference>
<organism evidence="14 15">
    <name type="scientific">Marinobacter nauticus</name>
    <name type="common">Marinobacter hydrocarbonoclasticus</name>
    <name type="synonym">Marinobacter aquaeolei</name>
    <dbReference type="NCBI Taxonomy" id="2743"/>
    <lineage>
        <taxon>Bacteria</taxon>
        <taxon>Pseudomonadati</taxon>
        <taxon>Pseudomonadota</taxon>
        <taxon>Gammaproteobacteria</taxon>
        <taxon>Pseudomonadales</taxon>
        <taxon>Marinobacteraceae</taxon>
        <taxon>Marinobacter</taxon>
    </lineage>
</organism>
<sequence>MFAQCRKMIKLKNNKVILMSMSENVLTTESLQRDPDAEGYVDRKRHLWVLSVLWPATPLIGLYLVSQTGWSIWYGLVLILWYGAVPLIDAMFGEDFSNPPESAVPRLEQDRYYRVLTYLTVPIHYAALIVSAWWVSTQPMSVFEFLALALSLGIVNGLALNTGHELGHKKETFDRWMAKLVLAVVGYGHFFIEHNKGHHRDVATPMDPATSRMGESIYSFSLREIPGAFKRAWDLEEQRLSRCGKSVWSLENEVLQPMILTAVLYAGLLAFFGPLMLIFLPIQMAFGWWQLTSANYIEHYGLLREKMSDGRYERQQPHHSWNSNHIMSNLILFHLQRHSDHHAHPTRSYQSLRDFKDLPSLPSGYPGMFLAAMFPSWFRSIMDHRVLDWAKGDLDKIQIQPGKREFYERKFGGTDSESVDTAAAK</sequence>
<feature type="transmembrane region" description="Helical" evidence="12">
    <location>
        <begin position="141"/>
        <end position="161"/>
    </location>
</feature>
<dbReference type="InterPro" id="IPR033885">
    <property type="entry name" value="AlkB/XylM"/>
</dbReference>
<name>A0A368XWM7_MARNT</name>
<feature type="transmembrane region" description="Helical" evidence="12">
    <location>
        <begin position="112"/>
        <end position="135"/>
    </location>
</feature>
<feature type="transmembrane region" description="Helical" evidence="12">
    <location>
        <begin position="72"/>
        <end position="92"/>
    </location>
</feature>
<evidence type="ECO:0000256" key="9">
    <source>
        <dbReference type="ARBA" id="ARBA00023004"/>
    </source>
</evidence>
<evidence type="ECO:0000259" key="13">
    <source>
        <dbReference type="Pfam" id="PF00487"/>
    </source>
</evidence>
<proteinExistence type="inferred from homology"/>
<evidence type="ECO:0000256" key="1">
    <source>
        <dbReference type="ARBA" id="ARBA00004429"/>
    </source>
</evidence>
<evidence type="ECO:0000256" key="5">
    <source>
        <dbReference type="ARBA" id="ARBA00022692"/>
    </source>
</evidence>
<comment type="similarity">
    <text evidence="2">Belongs to the fatty acid desaturase type 1 family. AlkB subfamily.</text>
</comment>
<keyword evidence="11 12" id="KW-0472">Membrane</keyword>
<feature type="domain" description="Fatty acid desaturase" evidence="13">
    <location>
        <begin position="146"/>
        <end position="359"/>
    </location>
</feature>
<dbReference type="EMBL" id="QPJI01000003">
    <property type="protein sequence ID" value="RCW72391.1"/>
    <property type="molecule type" value="Genomic_DNA"/>
</dbReference>
<evidence type="ECO:0000256" key="10">
    <source>
        <dbReference type="ARBA" id="ARBA00023033"/>
    </source>
</evidence>
<keyword evidence="9" id="KW-0408">Iron</keyword>
<keyword evidence="5 12" id="KW-0812">Transmembrane</keyword>
<evidence type="ECO:0000256" key="12">
    <source>
        <dbReference type="SAM" id="Phobius"/>
    </source>
</evidence>
<accession>A0A368XWM7</accession>
<evidence type="ECO:0000256" key="8">
    <source>
        <dbReference type="ARBA" id="ARBA00023002"/>
    </source>
</evidence>
<evidence type="ECO:0000256" key="2">
    <source>
        <dbReference type="ARBA" id="ARBA00010823"/>
    </source>
</evidence>
<dbReference type="Proteomes" id="UP000253647">
    <property type="component" value="Unassembled WGS sequence"/>
</dbReference>
<keyword evidence="3" id="KW-1003">Cell membrane</keyword>
<evidence type="ECO:0000313" key="15">
    <source>
        <dbReference type="Proteomes" id="UP000253647"/>
    </source>
</evidence>
<evidence type="ECO:0000256" key="4">
    <source>
        <dbReference type="ARBA" id="ARBA00022519"/>
    </source>
</evidence>
<protein>
    <submittedName>
        <fullName evidence="14">Alkane 1-monooxygenase</fullName>
    </submittedName>
</protein>
<comment type="subcellular location">
    <subcellularLocation>
        <location evidence="1">Cell inner membrane</location>
        <topology evidence="1">Multi-pass membrane protein</topology>
    </subcellularLocation>
</comment>
<dbReference type="AlphaFoldDB" id="A0A368XWM7"/>
<keyword evidence="4" id="KW-0997">Cell inner membrane</keyword>
<keyword evidence="10 14" id="KW-0503">Monooxygenase</keyword>
<evidence type="ECO:0000256" key="7">
    <source>
        <dbReference type="ARBA" id="ARBA00022989"/>
    </source>
</evidence>
<dbReference type="GO" id="GO:0005886">
    <property type="term" value="C:plasma membrane"/>
    <property type="evidence" value="ECO:0007669"/>
    <property type="project" value="UniProtKB-SubCell"/>
</dbReference>
<feature type="transmembrane region" description="Helical" evidence="12">
    <location>
        <begin position="258"/>
        <end position="280"/>
    </location>
</feature>
<dbReference type="InterPro" id="IPR005804">
    <property type="entry name" value="FA_desaturase_dom"/>
</dbReference>
<gene>
    <name evidence="14" type="ORF">DET61_103354</name>
</gene>
<feature type="transmembrane region" description="Helical" evidence="12">
    <location>
        <begin position="173"/>
        <end position="192"/>
    </location>
</feature>
<evidence type="ECO:0000313" key="14">
    <source>
        <dbReference type="EMBL" id="RCW72391.1"/>
    </source>
</evidence>
<dbReference type="GO" id="GO:0046872">
    <property type="term" value="F:metal ion binding"/>
    <property type="evidence" value="ECO:0007669"/>
    <property type="project" value="UniProtKB-KW"/>
</dbReference>
<reference evidence="14 15" key="1">
    <citation type="submission" date="2018-07" db="EMBL/GenBank/DDBJ databases">
        <title>Freshwater and sediment microbial communities from various areas in North America, analyzing microbe dynamics in response to fracking.</title>
        <authorList>
            <person name="Lamendella R."/>
        </authorList>
    </citation>
    <scope>NUCLEOTIDE SEQUENCE [LARGE SCALE GENOMIC DNA]</scope>
    <source>
        <strain evidence="14 15">105B</strain>
    </source>
</reference>
<dbReference type="PANTHER" id="PTHR38674">
    <property type="entry name" value="ALKANE 1-MONOOXYGENASE 1"/>
    <property type="match status" value="1"/>
</dbReference>
<dbReference type="Pfam" id="PF00487">
    <property type="entry name" value="FA_desaturase"/>
    <property type="match status" value="1"/>
</dbReference>
<dbReference type="GO" id="GO:0006629">
    <property type="term" value="P:lipid metabolic process"/>
    <property type="evidence" value="ECO:0007669"/>
    <property type="project" value="InterPro"/>
</dbReference>
<evidence type="ECO:0000256" key="3">
    <source>
        <dbReference type="ARBA" id="ARBA00022475"/>
    </source>
</evidence>
<evidence type="ECO:0000256" key="6">
    <source>
        <dbReference type="ARBA" id="ARBA00022723"/>
    </source>
</evidence>
<evidence type="ECO:0000256" key="11">
    <source>
        <dbReference type="ARBA" id="ARBA00023136"/>
    </source>
</evidence>
<comment type="caution">
    <text evidence="14">The sequence shown here is derived from an EMBL/GenBank/DDBJ whole genome shotgun (WGS) entry which is preliminary data.</text>
</comment>